<feature type="chain" id="PRO_5015335202" description="mannan endo-1,4-beta-mannosidase" evidence="9">
    <location>
        <begin position="32"/>
        <end position="432"/>
    </location>
</feature>
<dbReference type="EC" id="3.2.1.78" evidence="4"/>
<comment type="similarity">
    <text evidence="3">Belongs to the glycosyl hydrolase 5 (cellulase A) family.</text>
</comment>
<dbReference type="GO" id="GO:0000272">
    <property type="term" value="P:polysaccharide catabolic process"/>
    <property type="evidence" value="ECO:0007669"/>
    <property type="project" value="InterPro"/>
</dbReference>
<evidence type="ECO:0000256" key="3">
    <source>
        <dbReference type="ARBA" id="ARBA00005641"/>
    </source>
</evidence>
<evidence type="ECO:0000256" key="6">
    <source>
        <dbReference type="ARBA" id="ARBA00022729"/>
    </source>
</evidence>
<proteinExistence type="inferred from homology"/>
<evidence type="ECO:0000256" key="8">
    <source>
        <dbReference type="ARBA" id="ARBA00023295"/>
    </source>
</evidence>
<evidence type="ECO:0000256" key="4">
    <source>
        <dbReference type="ARBA" id="ARBA00012706"/>
    </source>
</evidence>
<dbReference type="PANTHER" id="PTHR31451:SF39">
    <property type="entry name" value="MANNAN ENDO-1,4-BETA-MANNOSIDASE 1"/>
    <property type="match status" value="1"/>
</dbReference>
<dbReference type="GO" id="GO:0005576">
    <property type="term" value="C:extracellular region"/>
    <property type="evidence" value="ECO:0007669"/>
    <property type="project" value="UniProtKB-SubCell"/>
</dbReference>
<dbReference type="OrthoDB" id="406631at2759"/>
<dbReference type="InterPro" id="IPR017853">
    <property type="entry name" value="GH"/>
</dbReference>
<dbReference type="OMA" id="TPQPFRM"/>
<keyword evidence="5" id="KW-0964">Secreted</keyword>
<evidence type="ECO:0000256" key="7">
    <source>
        <dbReference type="ARBA" id="ARBA00022801"/>
    </source>
</evidence>
<evidence type="ECO:0000256" key="1">
    <source>
        <dbReference type="ARBA" id="ARBA00001678"/>
    </source>
</evidence>
<evidence type="ECO:0000256" key="9">
    <source>
        <dbReference type="SAM" id="SignalP"/>
    </source>
</evidence>
<gene>
    <name evidence="11" type="ORF">MARPO_0110s0019</name>
</gene>
<name>A0A2R6WCE9_MARPO</name>
<dbReference type="GO" id="GO:0016985">
    <property type="term" value="F:mannan endo-1,4-beta-mannosidase activity"/>
    <property type="evidence" value="ECO:0000318"/>
    <property type="project" value="GO_Central"/>
</dbReference>
<keyword evidence="12" id="KW-1185">Reference proteome</keyword>
<dbReference type="EMBL" id="KZ772782">
    <property type="protein sequence ID" value="PTQ31526.1"/>
    <property type="molecule type" value="Genomic_DNA"/>
</dbReference>
<sequence>MASTNVSSRLRKNLWTVVFLILGTWKQPMAAASTALGGGFVRRRGVHFEDSEGRPFLVHGCNFYWLMYQASEDSSRQMVDEVLRDAKGLGLNVGRTWAFNDGADRALQTSPGAYDEKVFQGLDYAIAQAATHQMRLVLSLINNYNAFGGRPQYVQWARNAGNYLPSEDSFYTHFVTRQWYKNHVKKILTRVNSITGVMYKDDPTILAWELMNEPRCASDPSGDTLVKWVREMGAYVKSIDQNHMLQAGMEGFYGASTPERRWANPNEMEGLGTDFIRINQVTYIDYATVHSYPDLWLPQASEDTQLSFLQMWVNVHIEDARDFLNKPVVFSEFGKSDQAQGYKPSQRSDFFWAVYNSVFSSANTGGAAAGAMLWQLLPQGMQQWSDGFAVTADDRSSANIISWQSQRLNRVTEFLYSRASHSSRGQNLEPHV</sequence>
<dbReference type="InterPro" id="IPR045053">
    <property type="entry name" value="MAN-like"/>
</dbReference>
<feature type="signal peptide" evidence="9">
    <location>
        <begin position="1"/>
        <end position="31"/>
    </location>
</feature>
<accession>A0A2R6WCE9</accession>
<dbReference type="InterPro" id="IPR001547">
    <property type="entry name" value="Glyco_hydro_5"/>
</dbReference>
<organism evidence="11 12">
    <name type="scientific">Marchantia polymorpha</name>
    <name type="common">Common liverwort</name>
    <name type="synonym">Marchantia aquatica</name>
    <dbReference type="NCBI Taxonomy" id="3197"/>
    <lineage>
        <taxon>Eukaryota</taxon>
        <taxon>Viridiplantae</taxon>
        <taxon>Streptophyta</taxon>
        <taxon>Embryophyta</taxon>
        <taxon>Marchantiophyta</taxon>
        <taxon>Marchantiopsida</taxon>
        <taxon>Marchantiidae</taxon>
        <taxon>Marchantiales</taxon>
        <taxon>Marchantiaceae</taxon>
        <taxon>Marchantia</taxon>
    </lineage>
</organism>
<dbReference type="FunFam" id="3.20.20.80:FF:000012">
    <property type="entry name" value="Mannan endo-1,4-beta-mannosidase 6"/>
    <property type="match status" value="1"/>
</dbReference>
<dbReference type="Proteomes" id="UP000244005">
    <property type="component" value="Unassembled WGS sequence"/>
</dbReference>
<dbReference type="Pfam" id="PF26410">
    <property type="entry name" value="GH5_mannosidase"/>
    <property type="match status" value="1"/>
</dbReference>
<keyword evidence="6 9" id="KW-0732">Signal</keyword>
<evidence type="ECO:0000256" key="5">
    <source>
        <dbReference type="ARBA" id="ARBA00022525"/>
    </source>
</evidence>
<keyword evidence="8" id="KW-0326">Glycosidase</keyword>
<evidence type="ECO:0000259" key="10">
    <source>
        <dbReference type="Pfam" id="PF26410"/>
    </source>
</evidence>
<dbReference type="Gene3D" id="3.20.20.80">
    <property type="entry name" value="Glycosidases"/>
    <property type="match status" value="1"/>
</dbReference>
<dbReference type="InterPro" id="IPR018087">
    <property type="entry name" value="Glyco_hydro_5_CS"/>
</dbReference>
<dbReference type="Gramene" id="Mp8g13380.1">
    <property type="protein sequence ID" value="Mp8g13380.1.cds"/>
    <property type="gene ID" value="Mp8g13380"/>
</dbReference>
<keyword evidence="7" id="KW-0378">Hydrolase</keyword>
<evidence type="ECO:0000313" key="11">
    <source>
        <dbReference type="EMBL" id="PTQ31526.1"/>
    </source>
</evidence>
<feature type="domain" description="Glycoside hydrolase family 5" evidence="10">
    <location>
        <begin position="40"/>
        <end position="375"/>
    </location>
</feature>
<protein>
    <recommendedName>
        <fullName evidence="4">mannan endo-1,4-beta-mannosidase</fullName>
        <ecNumber evidence="4">3.2.1.78</ecNumber>
    </recommendedName>
</protein>
<comment type="catalytic activity">
    <reaction evidence="1">
        <text>Random hydrolysis of (1-&gt;4)-beta-D-mannosidic linkages in mannans, galactomannans and glucomannans.</text>
        <dbReference type="EC" id="3.2.1.78"/>
    </reaction>
</comment>
<reference evidence="12" key="1">
    <citation type="journal article" date="2017" name="Cell">
        <title>Insights into land plant evolution garnered from the Marchantia polymorpha genome.</title>
        <authorList>
            <person name="Bowman J.L."/>
            <person name="Kohchi T."/>
            <person name="Yamato K.T."/>
            <person name="Jenkins J."/>
            <person name="Shu S."/>
            <person name="Ishizaki K."/>
            <person name="Yamaoka S."/>
            <person name="Nishihama R."/>
            <person name="Nakamura Y."/>
            <person name="Berger F."/>
            <person name="Adam C."/>
            <person name="Aki S.S."/>
            <person name="Althoff F."/>
            <person name="Araki T."/>
            <person name="Arteaga-Vazquez M.A."/>
            <person name="Balasubrmanian S."/>
            <person name="Barry K."/>
            <person name="Bauer D."/>
            <person name="Boehm C.R."/>
            <person name="Briginshaw L."/>
            <person name="Caballero-Perez J."/>
            <person name="Catarino B."/>
            <person name="Chen F."/>
            <person name="Chiyoda S."/>
            <person name="Chovatia M."/>
            <person name="Davies K.M."/>
            <person name="Delmans M."/>
            <person name="Demura T."/>
            <person name="Dierschke T."/>
            <person name="Dolan L."/>
            <person name="Dorantes-Acosta A.E."/>
            <person name="Eklund D.M."/>
            <person name="Florent S.N."/>
            <person name="Flores-Sandoval E."/>
            <person name="Fujiyama A."/>
            <person name="Fukuzawa H."/>
            <person name="Galik B."/>
            <person name="Grimanelli D."/>
            <person name="Grimwood J."/>
            <person name="Grossniklaus U."/>
            <person name="Hamada T."/>
            <person name="Haseloff J."/>
            <person name="Hetherington A.J."/>
            <person name="Higo A."/>
            <person name="Hirakawa Y."/>
            <person name="Hundley H.N."/>
            <person name="Ikeda Y."/>
            <person name="Inoue K."/>
            <person name="Inoue S.I."/>
            <person name="Ishida S."/>
            <person name="Jia Q."/>
            <person name="Kakita M."/>
            <person name="Kanazawa T."/>
            <person name="Kawai Y."/>
            <person name="Kawashima T."/>
            <person name="Kennedy M."/>
            <person name="Kinose K."/>
            <person name="Kinoshita T."/>
            <person name="Kohara Y."/>
            <person name="Koide E."/>
            <person name="Komatsu K."/>
            <person name="Kopischke S."/>
            <person name="Kubo M."/>
            <person name="Kyozuka J."/>
            <person name="Lagercrantz U."/>
            <person name="Lin S.S."/>
            <person name="Lindquist E."/>
            <person name="Lipzen A.M."/>
            <person name="Lu C.W."/>
            <person name="De Luna E."/>
            <person name="Martienssen R.A."/>
            <person name="Minamino N."/>
            <person name="Mizutani M."/>
            <person name="Mizutani M."/>
            <person name="Mochizuki N."/>
            <person name="Monte I."/>
            <person name="Mosher R."/>
            <person name="Nagasaki H."/>
            <person name="Nakagami H."/>
            <person name="Naramoto S."/>
            <person name="Nishitani K."/>
            <person name="Ohtani M."/>
            <person name="Okamoto T."/>
            <person name="Okumura M."/>
            <person name="Phillips J."/>
            <person name="Pollak B."/>
            <person name="Reinders A."/>
            <person name="Rovekamp M."/>
            <person name="Sano R."/>
            <person name="Sawa S."/>
            <person name="Schmid M.W."/>
            <person name="Shirakawa M."/>
            <person name="Solano R."/>
            <person name="Spunde A."/>
            <person name="Suetsugu N."/>
            <person name="Sugano S."/>
            <person name="Sugiyama A."/>
            <person name="Sun R."/>
            <person name="Suzuki Y."/>
            <person name="Takenaka M."/>
            <person name="Takezawa D."/>
            <person name="Tomogane H."/>
            <person name="Tsuzuki M."/>
            <person name="Ueda T."/>
            <person name="Umeda M."/>
            <person name="Ward J.M."/>
            <person name="Watanabe Y."/>
            <person name="Yazaki K."/>
            <person name="Yokoyama R."/>
            <person name="Yoshitake Y."/>
            <person name="Yotsui I."/>
            <person name="Zachgo S."/>
            <person name="Schmutz J."/>
        </authorList>
    </citation>
    <scope>NUCLEOTIDE SEQUENCE [LARGE SCALE GENOMIC DNA]</scope>
    <source>
        <strain evidence="12">Tak-1</strain>
    </source>
</reference>
<dbReference type="AlphaFoldDB" id="A0A2R6WCE9"/>
<dbReference type="PANTHER" id="PTHR31451">
    <property type="match status" value="1"/>
</dbReference>
<dbReference type="PROSITE" id="PS00659">
    <property type="entry name" value="GLYCOSYL_HYDROL_F5"/>
    <property type="match status" value="1"/>
</dbReference>
<dbReference type="SUPFAM" id="SSF51445">
    <property type="entry name" value="(Trans)glycosidases"/>
    <property type="match status" value="1"/>
</dbReference>
<evidence type="ECO:0000313" key="12">
    <source>
        <dbReference type="Proteomes" id="UP000244005"/>
    </source>
</evidence>
<comment type="subcellular location">
    <subcellularLocation>
        <location evidence="2">Secreted</location>
    </subcellularLocation>
</comment>
<evidence type="ECO:0000256" key="2">
    <source>
        <dbReference type="ARBA" id="ARBA00004613"/>
    </source>
</evidence>